<dbReference type="Proteomes" id="UP000484076">
    <property type="component" value="Unassembled WGS sequence"/>
</dbReference>
<dbReference type="EMBL" id="WHUT02000012">
    <property type="protein sequence ID" value="NUB46186.1"/>
    <property type="molecule type" value="Genomic_DNA"/>
</dbReference>
<dbReference type="GO" id="GO:0000155">
    <property type="term" value="F:phosphorelay sensor kinase activity"/>
    <property type="evidence" value="ECO:0007669"/>
    <property type="project" value="InterPro"/>
</dbReference>
<keyword evidence="18" id="KW-1185">Reference proteome</keyword>
<organism evidence="17 18">
    <name type="scientific">Fertoeibacter niger</name>
    <dbReference type="NCBI Taxonomy" id="2656921"/>
    <lineage>
        <taxon>Bacteria</taxon>
        <taxon>Pseudomonadati</taxon>
        <taxon>Pseudomonadota</taxon>
        <taxon>Alphaproteobacteria</taxon>
        <taxon>Rhodobacterales</taxon>
        <taxon>Paracoccaceae</taxon>
        <taxon>Fertoeibacter</taxon>
    </lineage>
</organism>
<evidence type="ECO:0000259" key="16">
    <source>
        <dbReference type="PROSITE" id="PS50110"/>
    </source>
</evidence>
<dbReference type="Gene3D" id="3.40.50.2300">
    <property type="match status" value="1"/>
</dbReference>
<keyword evidence="8" id="KW-0418">Kinase</keyword>
<dbReference type="InterPro" id="IPR011006">
    <property type="entry name" value="CheY-like_superfamily"/>
</dbReference>
<evidence type="ECO:0000259" key="15">
    <source>
        <dbReference type="PROSITE" id="PS50109"/>
    </source>
</evidence>
<dbReference type="InterPro" id="IPR036890">
    <property type="entry name" value="HATPase_C_sf"/>
</dbReference>
<feature type="modified residue" description="4-aspartylphosphate" evidence="13">
    <location>
        <position position="388"/>
    </location>
</feature>
<sequence>MTEPPPRFPLQNPAPAEPSAMVSRGRYEREKRARQEAEALLEAKSRELYEANQALTRQAEALERAVRERTADLEAARAQAEAANAAKSIFLASMSHEIRTPMNGVLGMTTALLETDLAPVQRDMLEVILGSGDLLHSVINDILDLSKIEAGKFEIESLPFDLTAAVQSVAALHALKAQEKGLDFSVRLGAGAAGWVIGDPTRLRQIMGNLISNAIKFTERGAVRVIVDQISAGQGASLRITVSDTGPGIPPDRCAQLFAPYAQAGAGVSRQHGGTGLGLSIARQFCRLMGGDITVQSHPGFGTTFVARLNVTPTVPPPLVGQGEPEREFAALLRHRRLNILAAEDNGTNQLVLRSLLRRFDLRLDIVGNGHAVLEAWAARTPDVILMDVQMPGMNGLEATAAIRAAEASGGLRRTPIIALTANTMRHQVAEYLALGMDANVAKPIRRGELLQVITALLPQG</sequence>
<dbReference type="PROSITE" id="PS50109">
    <property type="entry name" value="HIS_KIN"/>
    <property type="match status" value="1"/>
</dbReference>
<dbReference type="CDD" id="cd16922">
    <property type="entry name" value="HATPase_EvgS-ArcB-TorS-like"/>
    <property type="match status" value="1"/>
</dbReference>
<dbReference type="AlphaFoldDB" id="A0A8X8H9J9"/>
<keyword evidence="11" id="KW-0902">Two-component regulatory system</keyword>
<evidence type="ECO:0000256" key="2">
    <source>
        <dbReference type="ARBA" id="ARBA00004370"/>
    </source>
</evidence>
<keyword evidence="12" id="KW-0472">Membrane</keyword>
<dbReference type="Pfam" id="PF00072">
    <property type="entry name" value="Response_reg"/>
    <property type="match status" value="1"/>
</dbReference>
<keyword evidence="10" id="KW-1133">Transmembrane helix</keyword>
<evidence type="ECO:0000256" key="8">
    <source>
        <dbReference type="ARBA" id="ARBA00022777"/>
    </source>
</evidence>
<evidence type="ECO:0000256" key="6">
    <source>
        <dbReference type="ARBA" id="ARBA00022692"/>
    </source>
</evidence>
<evidence type="ECO:0000256" key="10">
    <source>
        <dbReference type="ARBA" id="ARBA00022989"/>
    </source>
</evidence>
<dbReference type="PANTHER" id="PTHR45339:SF1">
    <property type="entry name" value="HYBRID SIGNAL TRANSDUCTION HISTIDINE KINASE J"/>
    <property type="match status" value="1"/>
</dbReference>
<dbReference type="Gene3D" id="1.10.287.130">
    <property type="match status" value="1"/>
</dbReference>
<dbReference type="InterPro" id="IPR005467">
    <property type="entry name" value="His_kinase_dom"/>
</dbReference>
<reference evidence="17" key="1">
    <citation type="submission" date="2020-05" db="EMBL/GenBank/DDBJ databases">
        <title>Fertoebacter nigrum gen. nov., sp. nov., a new member of the family Rhodobacteraceae.</title>
        <authorList>
            <person name="Szuroczki S."/>
            <person name="Abbaszade G."/>
            <person name="Buni D."/>
            <person name="Schumann P."/>
            <person name="Toth E."/>
        </authorList>
    </citation>
    <scope>NUCLEOTIDE SEQUENCE</scope>
    <source>
        <strain evidence="17">RG-N-1a</strain>
    </source>
</reference>
<dbReference type="SMART" id="SM00387">
    <property type="entry name" value="HATPase_c"/>
    <property type="match status" value="1"/>
</dbReference>
<keyword evidence="4 13" id="KW-0597">Phosphoprotein</keyword>
<evidence type="ECO:0000256" key="12">
    <source>
        <dbReference type="ARBA" id="ARBA00023136"/>
    </source>
</evidence>
<evidence type="ECO:0000256" key="5">
    <source>
        <dbReference type="ARBA" id="ARBA00022679"/>
    </source>
</evidence>
<dbReference type="Pfam" id="PF02518">
    <property type="entry name" value="HATPase_c"/>
    <property type="match status" value="1"/>
</dbReference>
<dbReference type="InterPro" id="IPR004358">
    <property type="entry name" value="Sig_transdc_His_kin-like_C"/>
</dbReference>
<dbReference type="SUPFAM" id="SSF52172">
    <property type="entry name" value="CheY-like"/>
    <property type="match status" value="1"/>
</dbReference>
<gene>
    <name evidence="17" type="ORF">GEU84_017465</name>
</gene>
<evidence type="ECO:0000313" key="17">
    <source>
        <dbReference type="EMBL" id="NUB46186.1"/>
    </source>
</evidence>
<dbReference type="Pfam" id="PF00512">
    <property type="entry name" value="HisKA"/>
    <property type="match status" value="1"/>
</dbReference>
<keyword evidence="5" id="KW-0808">Transferase</keyword>
<dbReference type="CDD" id="cd17546">
    <property type="entry name" value="REC_hyHK_CKI1_RcsC-like"/>
    <property type="match status" value="1"/>
</dbReference>
<accession>A0A8X8H9J9</accession>
<feature type="domain" description="Response regulatory" evidence="16">
    <location>
        <begin position="339"/>
        <end position="458"/>
    </location>
</feature>
<dbReference type="SMART" id="SM00448">
    <property type="entry name" value="REC"/>
    <property type="match status" value="1"/>
</dbReference>
<name>A0A8X8H9J9_9RHOB</name>
<dbReference type="EC" id="2.7.13.3" evidence="3"/>
<keyword evidence="7" id="KW-0547">Nucleotide-binding</keyword>
<dbReference type="PANTHER" id="PTHR45339">
    <property type="entry name" value="HYBRID SIGNAL TRANSDUCTION HISTIDINE KINASE J"/>
    <property type="match status" value="1"/>
</dbReference>
<evidence type="ECO:0000313" key="18">
    <source>
        <dbReference type="Proteomes" id="UP000484076"/>
    </source>
</evidence>
<feature type="region of interest" description="Disordered" evidence="14">
    <location>
        <begin position="1"/>
        <end position="33"/>
    </location>
</feature>
<dbReference type="SUPFAM" id="SSF55874">
    <property type="entry name" value="ATPase domain of HSP90 chaperone/DNA topoisomerase II/histidine kinase"/>
    <property type="match status" value="1"/>
</dbReference>
<evidence type="ECO:0000256" key="14">
    <source>
        <dbReference type="SAM" id="MobiDB-lite"/>
    </source>
</evidence>
<dbReference type="Gene3D" id="3.30.565.10">
    <property type="entry name" value="Histidine kinase-like ATPase, C-terminal domain"/>
    <property type="match status" value="1"/>
</dbReference>
<evidence type="ECO:0000256" key="4">
    <source>
        <dbReference type="ARBA" id="ARBA00022553"/>
    </source>
</evidence>
<dbReference type="PRINTS" id="PR00344">
    <property type="entry name" value="BCTRLSENSOR"/>
</dbReference>
<dbReference type="CDD" id="cd00082">
    <property type="entry name" value="HisKA"/>
    <property type="match status" value="1"/>
</dbReference>
<dbReference type="GO" id="GO:0016020">
    <property type="term" value="C:membrane"/>
    <property type="evidence" value="ECO:0007669"/>
    <property type="project" value="UniProtKB-SubCell"/>
</dbReference>
<proteinExistence type="predicted"/>
<comment type="catalytic activity">
    <reaction evidence="1">
        <text>ATP + protein L-histidine = ADP + protein N-phospho-L-histidine.</text>
        <dbReference type="EC" id="2.7.13.3"/>
    </reaction>
</comment>
<dbReference type="SUPFAM" id="SSF47384">
    <property type="entry name" value="Homodimeric domain of signal transducing histidine kinase"/>
    <property type="match status" value="1"/>
</dbReference>
<dbReference type="FunFam" id="3.30.565.10:FF:000010">
    <property type="entry name" value="Sensor histidine kinase RcsC"/>
    <property type="match status" value="1"/>
</dbReference>
<dbReference type="GO" id="GO:0005524">
    <property type="term" value="F:ATP binding"/>
    <property type="evidence" value="ECO:0007669"/>
    <property type="project" value="UniProtKB-KW"/>
</dbReference>
<comment type="caution">
    <text evidence="17">The sequence shown here is derived from an EMBL/GenBank/DDBJ whole genome shotgun (WGS) entry which is preliminary data.</text>
</comment>
<dbReference type="FunFam" id="1.10.287.130:FF:000004">
    <property type="entry name" value="Ethylene receptor 1"/>
    <property type="match status" value="1"/>
</dbReference>
<evidence type="ECO:0000256" key="1">
    <source>
        <dbReference type="ARBA" id="ARBA00000085"/>
    </source>
</evidence>
<feature type="domain" description="Histidine kinase" evidence="15">
    <location>
        <begin position="93"/>
        <end position="313"/>
    </location>
</feature>
<dbReference type="RefSeq" id="WP_152828351.1">
    <property type="nucleotide sequence ID" value="NZ_WHUT02000012.1"/>
</dbReference>
<comment type="subcellular location">
    <subcellularLocation>
        <location evidence="2">Membrane</location>
    </subcellularLocation>
</comment>
<evidence type="ECO:0000256" key="3">
    <source>
        <dbReference type="ARBA" id="ARBA00012438"/>
    </source>
</evidence>
<evidence type="ECO:0000256" key="11">
    <source>
        <dbReference type="ARBA" id="ARBA00023012"/>
    </source>
</evidence>
<dbReference type="PROSITE" id="PS50110">
    <property type="entry name" value="RESPONSE_REGULATORY"/>
    <property type="match status" value="1"/>
</dbReference>
<evidence type="ECO:0000256" key="9">
    <source>
        <dbReference type="ARBA" id="ARBA00022840"/>
    </source>
</evidence>
<keyword evidence="6" id="KW-0812">Transmembrane</keyword>
<dbReference type="InterPro" id="IPR001789">
    <property type="entry name" value="Sig_transdc_resp-reg_receiver"/>
</dbReference>
<evidence type="ECO:0000256" key="7">
    <source>
        <dbReference type="ARBA" id="ARBA00022741"/>
    </source>
</evidence>
<dbReference type="InterPro" id="IPR003661">
    <property type="entry name" value="HisK_dim/P_dom"/>
</dbReference>
<evidence type="ECO:0000256" key="13">
    <source>
        <dbReference type="PROSITE-ProRule" id="PRU00169"/>
    </source>
</evidence>
<dbReference type="InterPro" id="IPR003594">
    <property type="entry name" value="HATPase_dom"/>
</dbReference>
<protein>
    <recommendedName>
        <fullName evidence="3">histidine kinase</fullName>
        <ecNumber evidence="3">2.7.13.3</ecNumber>
    </recommendedName>
</protein>
<dbReference type="InterPro" id="IPR036097">
    <property type="entry name" value="HisK_dim/P_sf"/>
</dbReference>
<keyword evidence="9" id="KW-0067">ATP-binding</keyword>
<dbReference type="SMART" id="SM00388">
    <property type="entry name" value="HisKA"/>
    <property type="match status" value="1"/>
</dbReference>